<dbReference type="InParanoid" id="K3ZBE7"/>
<proteinExistence type="predicted"/>
<dbReference type="EMBL" id="AGNK02002087">
    <property type="status" value="NOT_ANNOTATED_CDS"/>
    <property type="molecule type" value="Genomic_DNA"/>
</dbReference>
<dbReference type="Proteomes" id="UP000004995">
    <property type="component" value="Unassembled WGS sequence"/>
</dbReference>
<accession>K3ZBE7</accession>
<dbReference type="HOGENOM" id="CLU_2659192_0_0_1"/>
<dbReference type="Gramene" id="KQL16919">
    <property type="protein sequence ID" value="KQL16919"/>
    <property type="gene ID" value="SETIT_023868mg"/>
</dbReference>
<evidence type="ECO:0000313" key="2">
    <source>
        <dbReference type="Proteomes" id="UP000004995"/>
    </source>
</evidence>
<reference evidence="2" key="1">
    <citation type="journal article" date="2012" name="Nat. Biotechnol.">
        <title>Reference genome sequence of the model plant Setaria.</title>
        <authorList>
            <person name="Bennetzen J.L."/>
            <person name="Schmutz J."/>
            <person name="Wang H."/>
            <person name="Percifield R."/>
            <person name="Hawkins J."/>
            <person name="Pontaroli A.C."/>
            <person name="Estep M."/>
            <person name="Feng L."/>
            <person name="Vaughn J.N."/>
            <person name="Grimwood J."/>
            <person name="Jenkins J."/>
            <person name="Barry K."/>
            <person name="Lindquist E."/>
            <person name="Hellsten U."/>
            <person name="Deshpande S."/>
            <person name="Wang X."/>
            <person name="Wu X."/>
            <person name="Mitros T."/>
            <person name="Triplett J."/>
            <person name="Yang X."/>
            <person name="Ye C.Y."/>
            <person name="Mauro-Herrera M."/>
            <person name="Wang L."/>
            <person name="Li P."/>
            <person name="Sharma M."/>
            <person name="Sharma R."/>
            <person name="Ronald P.C."/>
            <person name="Panaud O."/>
            <person name="Kellogg E.A."/>
            <person name="Brutnell T.P."/>
            <person name="Doust A.N."/>
            <person name="Tuskan G.A."/>
            <person name="Rokhsar D."/>
            <person name="Devos K.M."/>
        </authorList>
    </citation>
    <scope>NUCLEOTIDE SEQUENCE [LARGE SCALE GENOMIC DNA]</scope>
    <source>
        <strain evidence="2">cv. Yugu1</strain>
    </source>
</reference>
<dbReference type="AlphaFoldDB" id="K3ZBE7"/>
<organism evidence="1 2">
    <name type="scientific">Setaria italica</name>
    <name type="common">Foxtail millet</name>
    <name type="synonym">Panicum italicum</name>
    <dbReference type="NCBI Taxonomy" id="4555"/>
    <lineage>
        <taxon>Eukaryota</taxon>
        <taxon>Viridiplantae</taxon>
        <taxon>Streptophyta</taxon>
        <taxon>Embryophyta</taxon>
        <taxon>Tracheophyta</taxon>
        <taxon>Spermatophyta</taxon>
        <taxon>Magnoliopsida</taxon>
        <taxon>Liliopsida</taxon>
        <taxon>Poales</taxon>
        <taxon>Poaceae</taxon>
        <taxon>PACMAD clade</taxon>
        <taxon>Panicoideae</taxon>
        <taxon>Panicodae</taxon>
        <taxon>Paniceae</taxon>
        <taxon>Cenchrinae</taxon>
        <taxon>Setaria</taxon>
    </lineage>
</organism>
<name>K3ZBE7_SETIT</name>
<keyword evidence="2" id="KW-1185">Reference proteome</keyword>
<reference evidence="1" key="2">
    <citation type="submission" date="2018-08" db="UniProtKB">
        <authorList>
            <consortium name="EnsemblPlants"/>
        </authorList>
    </citation>
    <scope>IDENTIFICATION</scope>
    <source>
        <strain evidence="1">Yugu1</strain>
    </source>
</reference>
<evidence type="ECO:0000313" key="1">
    <source>
        <dbReference type="EnsemblPlants" id="KQL16919"/>
    </source>
</evidence>
<dbReference type="EnsemblPlants" id="KQL16919">
    <property type="protein sequence ID" value="KQL16919"/>
    <property type="gene ID" value="SETIT_023868mg"/>
</dbReference>
<sequence>MYEITILAYIFFLYHQFQISLRLCRTKNFFNVCGFFRSIHNTIENFSSGEGNYKKPSFSTLLSHLRQNRWERLCFI</sequence>
<protein>
    <submittedName>
        <fullName evidence="1">Uncharacterized protein</fullName>
    </submittedName>
</protein>